<protein>
    <submittedName>
        <fullName evidence="1">Uncharacterized protein</fullName>
    </submittedName>
</protein>
<accession>A0A8R1Z2T4</accession>
<keyword evidence="2" id="KW-1185">Reference proteome</keyword>
<reference evidence="1" key="2">
    <citation type="submission" date="2022-06" db="UniProtKB">
        <authorList>
            <consortium name="EnsemblMetazoa"/>
        </authorList>
    </citation>
    <scope>IDENTIFICATION</scope>
    <source>
        <strain evidence="1">PS312</strain>
    </source>
</reference>
<organism evidence="1 2">
    <name type="scientific">Pristionchus pacificus</name>
    <name type="common">Parasitic nematode worm</name>
    <dbReference type="NCBI Taxonomy" id="54126"/>
    <lineage>
        <taxon>Eukaryota</taxon>
        <taxon>Metazoa</taxon>
        <taxon>Ecdysozoa</taxon>
        <taxon>Nematoda</taxon>
        <taxon>Chromadorea</taxon>
        <taxon>Rhabditida</taxon>
        <taxon>Rhabditina</taxon>
        <taxon>Diplogasteromorpha</taxon>
        <taxon>Diplogasteroidea</taxon>
        <taxon>Neodiplogasteridae</taxon>
        <taxon>Pristionchus</taxon>
    </lineage>
</organism>
<sequence>MRLRPNCGVHKSPHQKVPGQGSASMTGREAQVGPAGSIAGCGMHASHGHAVLSERGAVLWLIYYNSD</sequence>
<dbReference type="EnsemblMetazoa" id="PPA45775.1">
    <property type="protein sequence ID" value="PPA45775.1"/>
    <property type="gene ID" value="WBGene00284144"/>
</dbReference>
<evidence type="ECO:0000313" key="1">
    <source>
        <dbReference type="EnsemblMetazoa" id="PPA45775.1"/>
    </source>
</evidence>
<reference evidence="2" key="1">
    <citation type="journal article" date="2008" name="Nat. Genet.">
        <title>The Pristionchus pacificus genome provides a unique perspective on nematode lifestyle and parasitism.</title>
        <authorList>
            <person name="Dieterich C."/>
            <person name="Clifton S.W."/>
            <person name="Schuster L.N."/>
            <person name="Chinwalla A."/>
            <person name="Delehaunty K."/>
            <person name="Dinkelacker I."/>
            <person name="Fulton L."/>
            <person name="Fulton R."/>
            <person name="Godfrey J."/>
            <person name="Minx P."/>
            <person name="Mitreva M."/>
            <person name="Roeseler W."/>
            <person name="Tian H."/>
            <person name="Witte H."/>
            <person name="Yang S.P."/>
            <person name="Wilson R.K."/>
            <person name="Sommer R.J."/>
        </authorList>
    </citation>
    <scope>NUCLEOTIDE SEQUENCE [LARGE SCALE GENOMIC DNA]</scope>
    <source>
        <strain evidence="2">PS312</strain>
    </source>
</reference>
<dbReference type="Proteomes" id="UP000005239">
    <property type="component" value="Unassembled WGS sequence"/>
</dbReference>
<accession>A0A2A6CKR0</accession>
<evidence type="ECO:0000313" key="2">
    <source>
        <dbReference type="Proteomes" id="UP000005239"/>
    </source>
</evidence>
<gene>
    <name evidence="1" type="primary">WBGene00284144</name>
</gene>
<dbReference type="AlphaFoldDB" id="A0A2A6CKR0"/>
<proteinExistence type="predicted"/>
<name>A0A2A6CKR0_PRIPA</name>